<sequence>MTGLAGLAGTLVTLAAVGALGAGGYAAWRWRFERSRFLVCVLGIAAALAIVLSRTTSLGAAAWLRLLPDAAAIVFFVALLRALARQDRSARRIAASAHQNSVTGLPNRSAFVAQMAPALARCRRDGVPAAILAVAIDGLGEIEARRGPATAEDALRDLAAVLRDTARAGDLPGHLAPTVVAAMLPGTTAEAAQRLAERLRAQVAERLPHPSMDGSRMTVSIGIAAIDQGIGRATLDEAMDAAETALIRVMDAGGDGIRLAEPPPHRHAEAA</sequence>
<comment type="caution">
    <text evidence="3">The sequence shown here is derived from an EMBL/GenBank/DDBJ whole genome shotgun (WGS) entry which is preliminary data.</text>
</comment>
<dbReference type="PANTHER" id="PTHR33121:SF79">
    <property type="entry name" value="CYCLIC DI-GMP PHOSPHODIESTERASE PDED-RELATED"/>
    <property type="match status" value="1"/>
</dbReference>
<dbReference type="Pfam" id="PF00990">
    <property type="entry name" value="GGDEF"/>
    <property type="match status" value="1"/>
</dbReference>
<name>A0A9X9WQI6_9PROT</name>
<evidence type="ECO:0000313" key="6">
    <source>
        <dbReference type="Proteomes" id="UP001138708"/>
    </source>
</evidence>
<dbReference type="InterPro" id="IPR043128">
    <property type="entry name" value="Rev_trsase/Diguanyl_cyclase"/>
</dbReference>
<evidence type="ECO:0000256" key="1">
    <source>
        <dbReference type="SAM" id="Phobius"/>
    </source>
</evidence>
<dbReference type="Proteomes" id="UP000746741">
    <property type="component" value="Unassembled WGS sequence"/>
</dbReference>
<dbReference type="CDD" id="cd01949">
    <property type="entry name" value="GGDEF"/>
    <property type="match status" value="1"/>
</dbReference>
<accession>A0A9X9WQI6</accession>
<feature type="transmembrane region" description="Helical" evidence="1">
    <location>
        <begin position="37"/>
        <end position="56"/>
    </location>
</feature>
<dbReference type="Proteomes" id="UP001138708">
    <property type="component" value="Unassembled WGS sequence"/>
</dbReference>
<keyword evidence="1" id="KW-0812">Transmembrane</keyword>
<feature type="transmembrane region" description="Helical" evidence="1">
    <location>
        <begin position="6"/>
        <end position="28"/>
    </location>
</feature>
<proteinExistence type="predicted"/>
<protein>
    <submittedName>
        <fullName evidence="3">GGDEF domain-containing protein</fullName>
    </submittedName>
</protein>
<dbReference type="SMART" id="SM00267">
    <property type="entry name" value="GGDEF"/>
    <property type="match status" value="1"/>
</dbReference>
<dbReference type="GO" id="GO:0071111">
    <property type="term" value="F:cyclic-guanylate-specific phosphodiesterase activity"/>
    <property type="evidence" value="ECO:0007669"/>
    <property type="project" value="InterPro"/>
</dbReference>
<reference evidence="3" key="1">
    <citation type="submission" date="2020-01" db="EMBL/GenBank/DDBJ databases">
        <authorList>
            <person name="Rat A."/>
        </authorList>
    </citation>
    <scope>NUCLEOTIDE SEQUENCE</scope>
    <source>
        <strain evidence="3">LMG 31161</strain>
    </source>
</reference>
<evidence type="ECO:0000313" key="4">
    <source>
        <dbReference type="EMBL" id="NKE15719.1"/>
    </source>
</evidence>
<dbReference type="Gene3D" id="3.30.70.270">
    <property type="match status" value="1"/>
</dbReference>
<organism evidence="3 6">
    <name type="scientific">Neoroseomonas oryzicola</name>
    <dbReference type="NCBI Taxonomy" id="535904"/>
    <lineage>
        <taxon>Bacteria</taxon>
        <taxon>Pseudomonadati</taxon>
        <taxon>Pseudomonadota</taxon>
        <taxon>Alphaproteobacteria</taxon>
        <taxon>Acetobacterales</taxon>
        <taxon>Acetobacteraceae</taxon>
        <taxon>Neoroseomonas</taxon>
    </lineage>
</organism>
<reference evidence="4 5" key="2">
    <citation type="submission" date="2020-02" db="EMBL/GenBank/DDBJ databases">
        <authorList>
            <person name="Sun Q."/>
            <person name="Inoue M."/>
        </authorList>
    </citation>
    <scope>NUCLEOTIDE SEQUENCE [LARGE SCALE GENOMIC DNA]</scope>
    <source>
        <strain evidence="4 5">KCTC 22478</strain>
    </source>
</reference>
<dbReference type="InterPro" id="IPR000160">
    <property type="entry name" value="GGDEF_dom"/>
</dbReference>
<dbReference type="PROSITE" id="PS50887">
    <property type="entry name" value="GGDEF"/>
    <property type="match status" value="1"/>
</dbReference>
<keyword evidence="1" id="KW-1133">Transmembrane helix</keyword>
<gene>
    <name evidence="4" type="ORF">GWK15_02090</name>
    <name evidence="3" type="ORF">GXW75_25300</name>
</gene>
<dbReference type="AlphaFoldDB" id="A0A9X9WQI6"/>
<dbReference type="PANTHER" id="PTHR33121">
    <property type="entry name" value="CYCLIC DI-GMP PHOSPHODIESTERASE PDEF"/>
    <property type="match status" value="1"/>
</dbReference>
<keyword evidence="5" id="KW-1185">Reference proteome</keyword>
<feature type="transmembrane region" description="Helical" evidence="1">
    <location>
        <begin position="62"/>
        <end position="83"/>
    </location>
</feature>
<dbReference type="NCBIfam" id="TIGR00254">
    <property type="entry name" value="GGDEF"/>
    <property type="match status" value="1"/>
</dbReference>
<dbReference type="RefSeq" id="WP_168038583.1">
    <property type="nucleotide sequence ID" value="NZ_JAAEDK010000119.1"/>
</dbReference>
<dbReference type="InterPro" id="IPR029787">
    <property type="entry name" value="Nucleotide_cyclase"/>
</dbReference>
<feature type="domain" description="GGDEF" evidence="2">
    <location>
        <begin position="127"/>
        <end position="262"/>
    </location>
</feature>
<dbReference type="SUPFAM" id="SSF55073">
    <property type="entry name" value="Nucleotide cyclase"/>
    <property type="match status" value="1"/>
</dbReference>
<keyword evidence="1" id="KW-0472">Membrane</keyword>
<dbReference type="EMBL" id="JAAEDK010000119">
    <property type="protein sequence ID" value="MBR0662596.1"/>
    <property type="molecule type" value="Genomic_DNA"/>
</dbReference>
<reference evidence="3" key="3">
    <citation type="journal article" date="2021" name="Syst. Appl. Microbiol.">
        <title>Roseomonas hellenica sp. nov., isolated from roots of wild-growing Alkanna tinctoria.</title>
        <authorList>
            <person name="Rat A."/>
            <person name="Naranjo H.D."/>
            <person name="Lebbe L."/>
            <person name="Cnockaert M."/>
            <person name="Krigas N."/>
            <person name="Grigoriadou K."/>
            <person name="Maloupa E."/>
            <person name="Willems A."/>
        </authorList>
    </citation>
    <scope>NUCLEOTIDE SEQUENCE</scope>
    <source>
        <strain evidence="3">LMG 31161</strain>
    </source>
</reference>
<dbReference type="InterPro" id="IPR050706">
    <property type="entry name" value="Cyclic-di-GMP_PDE-like"/>
</dbReference>
<dbReference type="EMBL" id="JAAVUP010000001">
    <property type="protein sequence ID" value="NKE15719.1"/>
    <property type="molecule type" value="Genomic_DNA"/>
</dbReference>
<evidence type="ECO:0000259" key="2">
    <source>
        <dbReference type="PROSITE" id="PS50887"/>
    </source>
</evidence>
<evidence type="ECO:0000313" key="5">
    <source>
        <dbReference type="Proteomes" id="UP000746741"/>
    </source>
</evidence>
<evidence type="ECO:0000313" key="3">
    <source>
        <dbReference type="EMBL" id="MBR0662596.1"/>
    </source>
</evidence>